<dbReference type="CDD" id="cd06170">
    <property type="entry name" value="LuxR_C_like"/>
    <property type="match status" value="1"/>
</dbReference>
<reference evidence="5 6" key="1">
    <citation type="journal article" date="2012" name="J. Bacteriol.">
        <title>Draft Genome Sequence of Agrobacterium albertimagni Strain AOL15.</title>
        <authorList>
            <person name="Trimble W.L."/>
            <person name="Phung le T."/>
            <person name="Meyer F."/>
            <person name="Gilbert J.A."/>
            <person name="Silver S."/>
        </authorList>
    </citation>
    <scope>NUCLEOTIDE SEQUENCE [LARGE SCALE GENOMIC DNA]</scope>
    <source>
        <strain evidence="5 6">AOL15</strain>
    </source>
</reference>
<dbReference type="InterPro" id="IPR036388">
    <property type="entry name" value="WH-like_DNA-bd_sf"/>
</dbReference>
<dbReference type="SUPFAM" id="SSF75516">
    <property type="entry name" value="Pheromone-binding domain of LuxR-like quorum-sensing transcription factors"/>
    <property type="match status" value="1"/>
</dbReference>
<dbReference type="InterPro" id="IPR036693">
    <property type="entry name" value="TF_LuxR_autoind-bd_dom_sf"/>
</dbReference>
<keyword evidence="1" id="KW-0805">Transcription regulation</keyword>
<dbReference type="InterPro" id="IPR005143">
    <property type="entry name" value="TF_LuxR_autoind-bd_dom"/>
</dbReference>
<dbReference type="AlphaFoldDB" id="K2R192"/>
<dbReference type="InterPro" id="IPR000792">
    <property type="entry name" value="Tscrpt_reg_LuxR_C"/>
</dbReference>
<dbReference type="PATRIC" id="fig|1156935.5.peg.80"/>
<dbReference type="STRING" id="1156935.QWE_00395"/>
<dbReference type="PANTHER" id="PTHR44688:SF16">
    <property type="entry name" value="DNA-BINDING TRANSCRIPTIONAL ACTIVATOR DEVR_DOSR"/>
    <property type="match status" value="1"/>
</dbReference>
<dbReference type="GO" id="GO:0003677">
    <property type="term" value="F:DNA binding"/>
    <property type="evidence" value="ECO:0007669"/>
    <property type="project" value="UniProtKB-KW"/>
</dbReference>
<proteinExistence type="predicted"/>
<sequence length="234" mass="26058">MVMQFRMLLDCLDAAVCDSALSQALTSFANCNGFDYHAYLGLEGFSRDYFGTFPTDWHNYYLKNDLACLDPVVRQAKRSSGTFIWSATGWLHSRDTKLRNFASDAIAHGITHGLAISARTSFDRQLILSFASSQGDYWRPGTLDLSDGVPLLMELHHRLKELRQTVPQVPARPLSSRERLCLIWAAKGKTAIETGTLTQLSHRTVQSYLDTARSKLGAATVAQLVANAKDMKLI</sequence>
<evidence type="ECO:0000256" key="2">
    <source>
        <dbReference type="ARBA" id="ARBA00023125"/>
    </source>
</evidence>
<dbReference type="SMART" id="SM00421">
    <property type="entry name" value="HTH_LUXR"/>
    <property type="match status" value="1"/>
</dbReference>
<keyword evidence="6" id="KW-1185">Reference proteome</keyword>
<feature type="domain" description="HTH luxR-type" evidence="4">
    <location>
        <begin position="167"/>
        <end position="232"/>
    </location>
</feature>
<comment type="caution">
    <text evidence="5">The sequence shown here is derived from an EMBL/GenBank/DDBJ whole genome shotgun (WGS) entry which is preliminary data.</text>
</comment>
<dbReference type="InterPro" id="IPR016032">
    <property type="entry name" value="Sig_transdc_resp-reg_C-effctor"/>
</dbReference>
<dbReference type="Gene3D" id="3.30.450.80">
    <property type="entry name" value="Transcription factor LuxR-like, autoinducer-binding domain"/>
    <property type="match status" value="1"/>
</dbReference>
<evidence type="ECO:0000256" key="1">
    <source>
        <dbReference type="ARBA" id="ARBA00023015"/>
    </source>
</evidence>
<dbReference type="Pfam" id="PF03472">
    <property type="entry name" value="Autoind_bind"/>
    <property type="match status" value="1"/>
</dbReference>
<dbReference type="GO" id="GO:0006355">
    <property type="term" value="P:regulation of DNA-templated transcription"/>
    <property type="evidence" value="ECO:0007669"/>
    <property type="project" value="InterPro"/>
</dbReference>
<protein>
    <submittedName>
        <fullName evidence="5">Rcorf83</fullName>
    </submittedName>
</protein>
<accession>K2R192</accession>
<dbReference type="PROSITE" id="PS50043">
    <property type="entry name" value="HTH_LUXR_2"/>
    <property type="match status" value="1"/>
</dbReference>
<dbReference type="EMBL" id="ALJF01000001">
    <property type="protein sequence ID" value="EKF61617.1"/>
    <property type="molecule type" value="Genomic_DNA"/>
</dbReference>
<name>K2R192_9HYPH</name>
<gene>
    <name evidence="5" type="ORF">QWE_00395</name>
</gene>
<dbReference type="SUPFAM" id="SSF46894">
    <property type="entry name" value="C-terminal effector domain of the bipartite response regulators"/>
    <property type="match status" value="1"/>
</dbReference>
<dbReference type="Proteomes" id="UP000007123">
    <property type="component" value="Unassembled WGS sequence"/>
</dbReference>
<organism evidence="5 6">
    <name type="scientific">Agrobacterium albertimagni AOL15</name>
    <dbReference type="NCBI Taxonomy" id="1156935"/>
    <lineage>
        <taxon>Bacteria</taxon>
        <taxon>Pseudomonadati</taxon>
        <taxon>Pseudomonadota</taxon>
        <taxon>Alphaproteobacteria</taxon>
        <taxon>Hyphomicrobiales</taxon>
        <taxon>Rhizobiaceae</taxon>
        <taxon>Rhizobium/Agrobacterium group</taxon>
        <taxon>Agrobacterium</taxon>
    </lineage>
</organism>
<keyword evidence="2" id="KW-0238">DNA-binding</keyword>
<evidence type="ECO:0000256" key="3">
    <source>
        <dbReference type="ARBA" id="ARBA00023163"/>
    </source>
</evidence>
<dbReference type="OrthoDB" id="9803630at2"/>
<evidence type="ECO:0000313" key="5">
    <source>
        <dbReference type="EMBL" id="EKF61617.1"/>
    </source>
</evidence>
<keyword evidence="3" id="KW-0804">Transcription</keyword>
<dbReference type="PANTHER" id="PTHR44688">
    <property type="entry name" value="DNA-BINDING TRANSCRIPTIONAL ACTIVATOR DEVR_DOSR"/>
    <property type="match status" value="1"/>
</dbReference>
<dbReference type="eggNOG" id="COG2771">
    <property type="taxonomic scope" value="Bacteria"/>
</dbReference>
<dbReference type="Gene3D" id="1.10.10.10">
    <property type="entry name" value="Winged helix-like DNA-binding domain superfamily/Winged helix DNA-binding domain"/>
    <property type="match status" value="1"/>
</dbReference>
<evidence type="ECO:0000259" key="4">
    <source>
        <dbReference type="PROSITE" id="PS50043"/>
    </source>
</evidence>
<evidence type="ECO:0000313" key="6">
    <source>
        <dbReference type="Proteomes" id="UP000007123"/>
    </source>
</evidence>
<dbReference type="Pfam" id="PF00196">
    <property type="entry name" value="GerE"/>
    <property type="match status" value="1"/>
</dbReference>
<dbReference type="RefSeq" id="WP_006724072.1">
    <property type="nucleotide sequence ID" value="NZ_ALJF01000001.1"/>
</dbReference>